<feature type="compositionally biased region" description="Polar residues" evidence="1">
    <location>
        <begin position="576"/>
        <end position="590"/>
    </location>
</feature>
<dbReference type="PANTHER" id="PTHR46100:SF4">
    <property type="entry name" value="USPA DOMAIN-CONTAINING PROTEIN"/>
    <property type="match status" value="1"/>
</dbReference>
<proteinExistence type="predicted"/>
<dbReference type="AlphaFoldDB" id="A0A086TAL9"/>
<dbReference type="CDD" id="cd23659">
    <property type="entry name" value="USP_At3g01520-like"/>
    <property type="match status" value="1"/>
</dbReference>
<dbReference type="InterPro" id="IPR006016">
    <property type="entry name" value="UspA"/>
</dbReference>
<feature type="compositionally biased region" description="Polar residues" evidence="1">
    <location>
        <begin position="97"/>
        <end position="133"/>
    </location>
</feature>
<gene>
    <name evidence="3" type="ORF">ACRE_027920</name>
</gene>
<dbReference type="PANTHER" id="PTHR46100">
    <property type="entry name" value="IMP2'P"/>
    <property type="match status" value="1"/>
</dbReference>
<dbReference type="EMBL" id="JPKY01000020">
    <property type="protein sequence ID" value="KFH46401.1"/>
    <property type="molecule type" value="Genomic_DNA"/>
</dbReference>
<comment type="caution">
    <text evidence="3">The sequence shown here is derived from an EMBL/GenBank/DDBJ whole genome shotgun (WGS) entry which is preliminary data.</text>
</comment>
<dbReference type="OrthoDB" id="992776at2759"/>
<dbReference type="STRING" id="857340.A0A086TAL9"/>
<dbReference type="HOGENOM" id="CLU_015980_0_0_1"/>
<feature type="compositionally biased region" description="Polar residues" evidence="1">
    <location>
        <begin position="9"/>
        <end position="20"/>
    </location>
</feature>
<feature type="compositionally biased region" description="Low complexity" evidence="1">
    <location>
        <begin position="355"/>
        <end position="367"/>
    </location>
</feature>
<feature type="domain" description="UspA" evidence="2">
    <location>
        <begin position="492"/>
        <end position="682"/>
    </location>
</feature>
<feature type="compositionally biased region" description="Acidic residues" evidence="1">
    <location>
        <begin position="323"/>
        <end position="332"/>
    </location>
</feature>
<name>A0A086TAL9_HAPC1</name>
<dbReference type="Proteomes" id="UP000029964">
    <property type="component" value="Unassembled WGS sequence"/>
</dbReference>
<reference evidence="4" key="1">
    <citation type="journal article" date="2014" name="Genome Announc.">
        <title>Genome sequence and annotation of Acremonium chrysogenum, producer of the beta-lactam antibiotic cephalosporin C.</title>
        <authorList>
            <person name="Terfehr D."/>
            <person name="Dahlmann T.A."/>
            <person name="Specht T."/>
            <person name="Zadra I."/>
            <person name="Kuernsteiner H."/>
            <person name="Kueck U."/>
        </authorList>
    </citation>
    <scope>NUCLEOTIDE SEQUENCE [LARGE SCALE GENOMIC DNA]</scope>
    <source>
        <strain evidence="4">ATCC 11550 / CBS 779.69 / DSM 880 / IAM 14645 / JCM 23072 / IMI 49137</strain>
    </source>
</reference>
<feature type="compositionally biased region" description="Polar residues" evidence="1">
    <location>
        <begin position="168"/>
        <end position="181"/>
    </location>
</feature>
<dbReference type="InterPro" id="IPR014729">
    <property type="entry name" value="Rossmann-like_a/b/a_fold"/>
</dbReference>
<protein>
    <recommendedName>
        <fullName evidence="2">UspA domain-containing protein</fullName>
    </recommendedName>
</protein>
<accession>A0A086TAL9</accession>
<dbReference type="InterPro" id="IPR006015">
    <property type="entry name" value="Universal_stress_UspA"/>
</dbReference>
<dbReference type="Gene3D" id="3.40.50.620">
    <property type="entry name" value="HUPs"/>
    <property type="match status" value="1"/>
</dbReference>
<feature type="compositionally biased region" description="Low complexity" evidence="1">
    <location>
        <begin position="553"/>
        <end position="565"/>
    </location>
</feature>
<evidence type="ECO:0000256" key="1">
    <source>
        <dbReference type="SAM" id="MobiDB-lite"/>
    </source>
</evidence>
<sequence length="716" mass="77520">MHRPKRGSSMPSPHSLSQRPMSIDAMLDMERQEVLALLENKNQASASPEKERRSASPYATPRSPVRSMLDIGEEPDTTKPRPSPRQGPVRSMLDTETPFTSSSPKPQGGNNTTPSSPTGSVESGSLARSPSQSSHHRNLSDAPYKPAEFGPRSSLGRQDPTAGYQFSGIYNTLGGSQSMSHQLPLRATQGSSRSQANNPSRGGSLGEALRNSDLSGLQLPGERGRNSSLSGRGRLGNKSKSPQSRPSNRSRSPAPYSSQLSAGQAYLGDGQVVDLNNAYRRLSDANLAYSTGSLSQLPLRKSSAEGRLIKDYLGPDGEHLGSSDDEESYSTDDEGRGRKTEPRSLNPDAKGEGSQGKSRSRSAGSGRKTLTLLAAAEEERTQIAGNYKYEYRSLIPEPEIKITNSSGVTVKPSKNAVHPHTSYDQNPGSATPSMIDSDEEAEFNDIRRAQKLSFSMTNILSKPEAHRAVRIIYRGEYNKVAEAAEEEHMRLRKYLVATDISDESTHALEWAIGTVLRDGDTLIAIYCVDEETGIVGEDGGRAADDSKSMKEQAAAVSSMSASKSAPGGLHLKGESVATTPGASPAPSTRGVNKAEEERHRAVREITDRVVRLLRKTQLQVRVIVEVLHCKNPKHLITEVIDLVEPTLVVIGSRGRSALKGVILGSFSNYLVTKSSVPVMVARKRLRKQSKYKRTAVRQVNNLHNPKARSLASAKVD</sequence>
<keyword evidence="4" id="KW-1185">Reference proteome</keyword>
<feature type="region of interest" description="Disordered" evidence="1">
    <location>
        <begin position="1"/>
        <end position="263"/>
    </location>
</feature>
<dbReference type="SUPFAM" id="SSF52402">
    <property type="entry name" value="Adenine nucleotide alpha hydrolases-like"/>
    <property type="match status" value="1"/>
</dbReference>
<feature type="region of interest" description="Disordered" evidence="1">
    <location>
        <begin position="553"/>
        <end position="598"/>
    </location>
</feature>
<feature type="compositionally biased region" description="Polar residues" evidence="1">
    <location>
        <begin position="188"/>
        <end position="201"/>
    </location>
</feature>
<feature type="compositionally biased region" description="Low complexity" evidence="1">
    <location>
        <begin position="226"/>
        <end position="258"/>
    </location>
</feature>
<feature type="compositionally biased region" description="Basic and acidic residues" evidence="1">
    <location>
        <begin position="333"/>
        <end position="342"/>
    </location>
</feature>
<organism evidence="3 4">
    <name type="scientific">Hapsidospora chrysogenum (strain ATCC 11550 / CBS 779.69 / DSM 880 / IAM 14645 / JCM 23072 / IMI 49137)</name>
    <name type="common">Acremonium chrysogenum</name>
    <dbReference type="NCBI Taxonomy" id="857340"/>
    <lineage>
        <taxon>Eukaryota</taxon>
        <taxon>Fungi</taxon>
        <taxon>Dikarya</taxon>
        <taxon>Ascomycota</taxon>
        <taxon>Pezizomycotina</taxon>
        <taxon>Sordariomycetes</taxon>
        <taxon>Hypocreomycetidae</taxon>
        <taxon>Hypocreales</taxon>
        <taxon>Bionectriaceae</taxon>
        <taxon>Hapsidospora</taxon>
    </lineage>
</organism>
<dbReference type="PRINTS" id="PR01438">
    <property type="entry name" value="UNVRSLSTRESS"/>
</dbReference>
<feature type="region of interest" description="Disordered" evidence="1">
    <location>
        <begin position="308"/>
        <end position="368"/>
    </location>
</feature>
<evidence type="ECO:0000313" key="4">
    <source>
        <dbReference type="Proteomes" id="UP000029964"/>
    </source>
</evidence>
<evidence type="ECO:0000313" key="3">
    <source>
        <dbReference type="EMBL" id="KFH46401.1"/>
    </source>
</evidence>
<dbReference type="Pfam" id="PF00582">
    <property type="entry name" value="Usp"/>
    <property type="match status" value="1"/>
</dbReference>
<evidence type="ECO:0000259" key="2">
    <source>
        <dbReference type="Pfam" id="PF00582"/>
    </source>
</evidence>